<dbReference type="SUPFAM" id="SSF47384">
    <property type="entry name" value="Homodimeric domain of signal transducing histidine kinase"/>
    <property type="match status" value="1"/>
</dbReference>
<dbReference type="EC" id="2.7.13.3" evidence="2"/>
<dbReference type="InterPro" id="IPR003661">
    <property type="entry name" value="HisK_dim/P_dom"/>
</dbReference>
<dbReference type="SMART" id="SM00448">
    <property type="entry name" value="REC"/>
    <property type="match status" value="3"/>
</dbReference>
<feature type="domain" description="Response regulatory" evidence="8">
    <location>
        <begin position="2"/>
        <end position="119"/>
    </location>
</feature>
<dbReference type="Pfam" id="PF00072">
    <property type="entry name" value="Response_reg"/>
    <property type="match status" value="3"/>
</dbReference>
<evidence type="ECO:0000259" key="7">
    <source>
        <dbReference type="PROSITE" id="PS50109"/>
    </source>
</evidence>
<dbReference type="InterPro" id="IPR011006">
    <property type="entry name" value="CheY-like_superfamily"/>
</dbReference>
<dbReference type="SMART" id="SM00387">
    <property type="entry name" value="HATPase_c"/>
    <property type="match status" value="1"/>
</dbReference>
<comment type="catalytic activity">
    <reaction evidence="1">
        <text>ATP + protein L-histidine = ADP + protein N-phospho-L-histidine.</text>
        <dbReference type="EC" id="2.7.13.3"/>
    </reaction>
</comment>
<evidence type="ECO:0000256" key="1">
    <source>
        <dbReference type="ARBA" id="ARBA00000085"/>
    </source>
</evidence>
<keyword evidence="4" id="KW-0808">Transferase</keyword>
<dbReference type="CDD" id="cd00156">
    <property type="entry name" value="REC"/>
    <property type="match status" value="2"/>
</dbReference>
<evidence type="ECO:0000259" key="9">
    <source>
        <dbReference type="PROSITE" id="PS50112"/>
    </source>
</evidence>
<evidence type="ECO:0000256" key="4">
    <source>
        <dbReference type="ARBA" id="ARBA00022679"/>
    </source>
</evidence>
<accession>A0A1I0F1K2</accession>
<dbReference type="Pfam" id="PF13426">
    <property type="entry name" value="PAS_9"/>
    <property type="match status" value="2"/>
</dbReference>
<dbReference type="CDD" id="cd00082">
    <property type="entry name" value="HisKA"/>
    <property type="match status" value="1"/>
</dbReference>
<dbReference type="RefSeq" id="WP_074780587.1">
    <property type="nucleotide sequence ID" value="NZ_FOHT01000015.1"/>
</dbReference>
<feature type="modified residue" description="4-aspartylphosphate" evidence="6">
    <location>
        <position position="995"/>
    </location>
</feature>
<evidence type="ECO:0000313" key="11">
    <source>
        <dbReference type="EMBL" id="SET51658.1"/>
    </source>
</evidence>
<dbReference type="Gene3D" id="3.30.565.10">
    <property type="entry name" value="Histidine kinase-like ATPase, C-terminal domain"/>
    <property type="match status" value="1"/>
</dbReference>
<dbReference type="OrthoDB" id="9796457at2"/>
<reference evidence="11 12" key="1">
    <citation type="submission" date="2016-10" db="EMBL/GenBank/DDBJ databases">
        <authorList>
            <person name="de Groot N.N."/>
        </authorList>
    </citation>
    <scope>NUCLEOTIDE SEQUENCE [LARGE SCALE GENOMIC DNA]</scope>
    <source>
        <strain evidence="11 12">DSM 25947</strain>
    </source>
</reference>
<feature type="domain" description="PAC" evidence="10">
    <location>
        <begin position="478"/>
        <end position="530"/>
    </location>
</feature>
<feature type="domain" description="PAS" evidence="9">
    <location>
        <begin position="405"/>
        <end position="451"/>
    </location>
</feature>
<gene>
    <name evidence="11" type="ORF">SAMN05444285_11535</name>
</gene>
<dbReference type="SUPFAM" id="SSF52172">
    <property type="entry name" value="CheY-like"/>
    <property type="match status" value="3"/>
</dbReference>
<dbReference type="EMBL" id="FOHT01000015">
    <property type="protein sequence ID" value="SET51658.1"/>
    <property type="molecule type" value="Genomic_DNA"/>
</dbReference>
<dbReference type="PRINTS" id="PR00344">
    <property type="entry name" value="BCTRLSENSOR"/>
</dbReference>
<dbReference type="GO" id="GO:0000155">
    <property type="term" value="F:phosphorelay sensor kinase activity"/>
    <property type="evidence" value="ECO:0007669"/>
    <property type="project" value="InterPro"/>
</dbReference>
<dbReference type="SMART" id="SM00086">
    <property type="entry name" value="PAC"/>
    <property type="match status" value="2"/>
</dbReference>
<feature type="domain" description="Histidine kinase" evidence="7">
    <location>
        <begin position="709"/>
        <end position="925"/>
    </location>
</feature>
<dbReference type="InterPro" id="IPR036890">
    <property type="entry name" value="HATPase_C_sf"/>
</dbReference>
<keyword evidence="5" id="KW-0418">Kinase</keyword>
<dbReference type="PROSITE" id="PS50112">
    <property type="entry name" value="PAS"/>
    <property type="match status" value="2"/>
</dbReference>
<evidence type="ECO:0000256" key="2">
    <source>
        <dbReference type="ARBA" id="ARBA00012438"/>
    </source>
</evidence>
<dbReference type="InterPro" id="IPR000700">
    <property type="entry name" value="PAS-assoc_C"/>
</dbReference>
<dbReference type="CDD" id="cd00130">
    <property type="entry name" value="PAS"/>
    <property type="match status" value="2"/>
</dbReference>
<dbReference type="SUPFAM" id="SSF55874">
    <property type="entry name" value="ATPase domain of HSP90 chaperone/DNA topoisomerase II/histidine kinase"/>
    <property type="match status" value="1"/>
</dbReference>
<dbReference type="SMART" id="SM00388">
    <property type="entry name" value="HisKA"/>
    <property type="match status" value="1"/>
</dbReference>
<evidence type="ECO:0000313" key="12">
    <source>
        <dbReference type="Proteomes" id="UP000181981"/>
    </source>
</evidence>
<dbReference type="PANTHER" id="PTHR43047">
    <property type="entry name" value="TWO-COMPONENT HISTIDINE PROTEIN KINASE"/>
    <property type="match status" value="1"/>
</dbReference>
<feature type="domain" description="Response regulatory" evidence="8">
    <location>
        <begin position="945"/>
        <end position="1060"/>
    </location>
</feature>
<dbReference type="SMART" id="SM00065">
    <property type="entry name" value="GAF"/>
    <property type="match status" value="1"/>
</dbReference>
<dbReference type="Gene3D" id="3.30.450.40">
    <property type="match status" value="1"/>
</dbReference>
<dbReference type="InterPro" id="IPR035965">
    <property type="entry name" value="PAS-like_dom_sf"/>
</dbReference>
<dbReference type="GO" id="GO:0005886">
    <property type="term" value="C:plasma membrane"/>
    <property type="evidence" value="ECO:0007669"/>
    <property type="project" value="TreeGrafter"/>
</dbReference>
<dbReference type="InterPro" id="IPR000014">
    <property type="entry name" value="PAS"/>
</dbReference>
<feature type="modified residue" description="4-aspartylphosphate" evidence="6">
    <location>
        <position position="193"/>
    </location>
</feature>
<dbReference type="SUPFAM" id="SSF55785">
    <property type="entry name" value="PYP-like sensor domain (PAS domain)"/>
    <property type="match status" value="2"/>
</dbReference>
<dbReference type="InterPro" id="IPR029016">
    <property type="entry name" value="GAF-like_dom_sf"/>
</dbReference>
<sequence length="1061" mass="120217">MRFLLLEDNASDTDLTSRVLKKSWPECVIEHVYSIKDARKILNRDSNFDVALLDMQLPDGNGMDILMEIREKAFDIAVAMLTGSGDEEVATAALKAGADDYTVKKPGYTDKVPHSVKFALENHRQFKERESGIIHVLYIEHDLTDVDLTRRHLARYAPYIKITNVPDGEKALELLSKTSKTPGKEIYQVILMDYRLPGMNALELIKEIRQEQKLNIPILIVTGHGNEEVAVQALKIGASDYFVKRENYLNRLPSLITGAFQNCELQRKQKALIESEAKYRLLAENSGDVIFTLDFDLNYTYISPAVYSFRGFTPEEVLKQKLSDVLTISSLQVVKAAINRMLPEIKRKENLFIEPQMLELEMFKKDGSTIWAEIKLTISTDSELKPIGILGVSRDISKRKAAQDELRKLSRAVIQSPVSISITDVKGNIEYVNPQFTKITGYTFDEVVGMNSRILKSGKQPESFYKELWNTILSGKEWHSEFQNKKKNGELYWVRSSISSLVNKAGEITHFVGIKEDITERKKLEIIQQVLINISDAIVSKQSLDEFFQLIYTELTSIINTKNFFVSLYQEQTKMFSTIFMFDSKDDDIIDFPAGKTLSNYVLRTKQSQIIDKNTLLKLIDEGEVDLVGPTPEVWIGVPLFEQNVAIGVMVIQSYEGERMLTYDDLKLLEFAAPAISLAIERKKFIEDLKTEKENAQAADRLKSAFLNNISHEVRTPLNAILGFGEMVVQDGISQQEKETYYNILQKSSNRLIDTITAYMDISLITSGNVTIQKNSVSINKLLSDIYERFESYGQKKDLIFNMDKLSSDFEMITDEEKLNKILIHLLDNAFKFTHEGTVSFGCNLKQNELEFFVEDTGVGIDTVVLNTVFRDFVQGDTRISRGYEGSGLGLSIAKGLVELLGGQISIKSVESKGTKVLFTLPGDQLMETESKTTRIGNYKKVTPIILIVEDDEVNRLYLRTIIEMEGIETLLASNGKEAIEKCRTHLEIDVVLMDIKMPVMDGLEATKKIREFRPELPIIAVTAHAASGDEDKVRNARCDGYIAKPFDRNKLISLLKNYCM</sequence>
<dbReference type="PROSITE" id="PS50109">
    <property type="entry name" value="HIS_KIN"/>
    <property type="match status" value="1"/>
</dbReference>
<dbReference type="InterPro" id="IPR003018">
    <property type="entry name" value="GAF"/>
</dbReference>
<evidence type="ECO:0000256" key="6">
    <source>
        <dbReference type="PROSITE-ProRule" id="PRU00169"/>
    </source>
</evidence>
<dbReference type="Proteomes" id="UP000181981">
    <property type="component" value="Unassembled WGS sequence"/>
</dbReference>
<proteinExistence type="predicted"/>
<organism evidence="11 12">
    <name type="scientific">Draconibacterium orientale</name>
    <dbReference type="NCBI Taxonomy" id="1168034"/>
    <lineage>
        <taxon>Bacteria</taxon>
        <taxon>Pseudomonadati</taxon>
        <taxon>Bacteroidota</taxon>
        <taxon>Bacteroidia</taxon>
        <taxon>Marinilabiliales</taxon>
        <taxon>Prolixibacteraceae</taxon>
        <taxon>Draconibacterium</taxon>
    </lineage>
</organism>
<dbReference type="InterPro" id="IPR036097">
    <property type="entry name" value="HisK_dim/P_sf"/>
</dbReference>
<evidence type="ECO:0000259" key="10">
    <source>
        <dbReference type="PROSITE" id="PS50113"/>
    </source>
</evidence>
<dbReference type="SUPFAM" id="SSF55781">
    <property type="entry name" value="GAF domain-like"/>
    <property type="match status" value="1"/>
</dbReference>
<dbReference type="SMART" id="SM00091">
    <property type="entry name" value="PAS"/>
    <property type="match status" value="2"/>
</dbReference>
<feature type="domain" description="Response regulatory" evidence="8">
    <location>
        <begin position="135"/>
        <end position="259"/>
    </location>
</feature>
<dbReference type="NCBIfam" id="TIGR00229">
    <property type="entry name" value="sensory_box"/>
    <property type="match status" value="2"/>
</dbReference>
<evidence type="ECO:0000256" key="5">
    <source>
        <dbReference type="ARBA" id="ARBA00022777"/>
    </source>
</evidence>
<dbReference type="InterPro" id="IPR001789">
    <property type="entry name" value="Sig_transdc_resp-reg_receiver"/>
</dbReference>
<dbReference type="PANTHER" id="PTHR43047:SF64">
    <property type="entry name" value="HISTIDINE KINASE CONTAINING CHEY-HOMOLOGOUS RECEIVER DOMAIN AND PAS DOMAIN-RELATED"/>
    <property type="match status" value="1"/>
</dbReference>
<dbReference type="InterPro" id="IPR001610">
    <property type="entry name" value="PAC"/>
</dbReference>
<name>A0A1I0F1K2_9BACT</name>
<dbReference type="PROSITE" id="PS50110">
    <property type="entry name" value="RESPONSE_REGULATORY"/>
    <property type="match status" value="3"/>
</dbReference>
<keyword evidence="3 6" id="KW-0597">Phosphoprotein</keyword>
<dbReference type="InterPro" id="IPR004358">
    <property type="entry name" value="Sig_transdc_His_kin-like_C"/>
</dbReference>
<dbReference type="AlphaFoldDB" id="A0A1I0F1K2"/>
<dbReference type="Gene3D" id="3.40.50.2300">
    <property type="match status" value="3"/>
</dbReference>
<dbReference type="InterPro" id="IPR003594">
    <property type="entry name" value="HATPase_dom"/>
</dbReference>
<dbReference type="PROSITE" id="PS50113">
    <property type="entry name" value="PAC"/>
    <property type="match status" value="2"/>
</dbReference>
<protein>
    <recommendedName>
        <fullName evidence="2">histidine kinase</fullName>
        <ecNumber evidence="2">2.7.13.3</ecNumber>
    </recommendedName>
</protein>
<feature type="domain" description="PAS" evidence="9">
    <location>
        <begin position="275"/>
        <end position="345"/>
    </location>
</feature>
<evidence type="ECO:0000259" key="8">
    <source>
        <dbReference type="PROSITE" id="PS50110"/>
    </source>
</evidence>
<dbReference type="Gene3D" id="1.10.287.130">
    <property type="match status" value="1"/>
</dbReference>
<feature type="modified residue" description="4-aspartylphosphate" evidence="6">
    <location>
        <position position="54"/>
    </location>
</feature>
<dbReference type="GO" id="GO:0009927">
    <property type="term" value="F:histidine phosphotransfer kinase activity"/>
    <property type="evidence" value="ECO:0007669"/>
    <property type="project" value="TreeGrafter"/>
</dbReference>
<evidence type="ECO:0000256" key="3">
    <source>
        <dbReference type="ARBA" id="ARBA00022553"/>
    </source>
</evidence>
<dbReference type="InterPro" id="IPR005467">
    <property type="entry name" value="His_kinase_dom"/>
</dbReference>
<dbReference type="Gene3D" id="3.30.450.20">
    <property type="entry name" value="PAS domain"/>
    <property type="match status" value="2"/>
</dbReference>
<dbReference type="FunFam" id="3.30.565.10:FF:000006">
    <property type="entry name" value="Sensor histidine kinase WalK"/>
    <property type="match status" value="1"/>
</dbReference>
<dbReference type="Pfam" id="PF00512">
    <property type="entry name" value="HisKA"/>
    <property type="match status" value="1"/>
</dbReference>
<dbReference type="Pfam" id="PF13185">
    <property type="entry name" value="GAF_2"/>
    <property type="match status" value="1"/>
</dbReference>
<dbReference type="Pfam" id="PF02518">
    <property type="entry name" value="HATPase_c"/>
    <property type="match status" value="1"/>
</dbReference>
<feature type="domain" description="PAC" evidence="10">
    <location>
        <begin position="356"/>
        <end position="408"/>
    </location>
</feature>
<dbReference type="CDD" id="cd17546">
    <property type="entry name" value="REC_hyHK_CKI1_RcsC-like"/>
    <property type="match status" value="1"/>
</dbReference>